<dbReference type="EMBL" id="SACR01000002">
    <property type="protein sequence ID" value="RVU47067.1"/>
    <property type="molecule type" value="Genomic_DNA"/>
</dbReference>
<evidence type="ECO:0000256" key="1">
    <source>
        <dbReference type="SAM" id="Phobius"/>
    </source>
</evidence>
<sequence length="115" mass="12331">MKEPFRATKLTALLSGVVLSIGMPAFQAAGQFIGLSEQTQGLVYVLVLAVLFFVPVLVFVVGAEHLAIGSREMHKRTYWASLKQVGVRSIFWLLGGALGFAFLSASSAIAAQRCT</sequence>
<dbReference type="RefSeq" id="WP_128227536.1">
    <property type="nucleotide sequence ID" value="NZ_SACR01000002.1"/>
</dbReference>
<feature type="transmembrane region" description="Helical" evidence="1">
    <location>
        <begin position="44"/>
        <end position="68"/>
    </location>
</feature>
<keyword evidence="1" id="KW-0812">Transmembrane</keyword>
<keyword evidence="3" id="KW-1185">Reference proteome</keyword>
<accession>A0A437RJY0</accession>
<comment type="caution">
    <text evidence="2">The sequence shown here is derived from an EMBL/GenBank/DDBJ whole genome shotgun (WGS) entry which is preliminary data.</text>
</comment>
<dbReference type="Proteomes" id="UP000285575">
    <property type="component" value="Unassembled WGS sequence"/>
</dbReference>
<proteinExistence type="predicted"/>
<gene>
    <name evidence="2" type="ORF">EOE66_04685</name>
</gene>
<protein>
    <submittedName>
        <fullName evidence="2">Uncharacterized protein</fullName>
    </submittedName>
</protein>
<feature type="transmembrane region" description="Helical" evidence="1">
    <location>
        <begin position="89"/>
        <end position="111"/>
    </location>
</feature>
<evidence type="ECO:0000313" key="2">
    <source>
        <dbReference type="EMBL" id="RVU47067.1"/>
    </source>
</evidence>
<organism evidence="2 3">
    <name type="scientific">Rubrivivax rivuli</name>
    <dbReference type="NCBI Taxonomy" id="1862385"/>
    <lineage>
        <taxon>Bacteria</taxon>
        <taxon>Pseudomonadati</taxon>
        <taxon>Pseudomonadota</taxon>
        <taxon>Betaproteobacteria</taxon>
        <taxon>Burkholderiales</taxon>
        <taxon>Sphaerotilaceae</taxon>
        <taxon>Rubrivivax</taxon>
    </lineage>
</organism>
<reference evidence="2 3" key="1">
    <citation type="submission" date="2019-01" db="EMBL/GenBank/DDBJ databases">
        <authorList>
            <person name="Chen W.-M."/>
        </authorList>
    </citation>
    <scope>NUCLEOTIDE SEQUENCE [LARGE SCALE GENOMIC DNA]</scope>
    <source>
        <strain evidence="2 3">KYPY4</strain>
    </source>
</reference>
<dbReference type="AlphaFoldDB" id="A0A437RJY0"/>
<keyword evidence="1" id="KW-0472">Membrane</keyword>
<name>A0A437RJY0_9BURK</name>
<evidence type="ECO:0000313" key="3">
    <source>
        <dbReference type="Proteomes" id="UP000285575"/>
    </source>
</evidence>
<keyword evidence="1" id="KW-1133">Transmembrane helix</keyword>